<dbReference type="GeneID" id="80889419"/>
<name>A0A9W8Q7C7_AKAMU</name>
<feature type="region of interest" description="Disordered" evidence="1">
    <location>
        <begin position="1"/>
        <end position="94"/>
    </location>
</feature>
<evidence type="ECO:0000313" key="3">
    <source>
        <dbReference type="Proteomes" id="UP001144673"/>
    </source>
</evidence>
<gene>
    <name evidence="2" type="ORF">LMH87_002260</name>
</gene>
<dbReference type="RefSeq" id="XP_056050695.1">
    <property type="nucleotide sequence ID" value="XM_056193684.1"/>
</dbReference>
<dbReference type="KEGG" id="amus:LMH87_002260"/>
<evidence type="ECO:0000313" key="2">
    <source>
        <dbReference type="EMBL" id="KAJ4147754.1"/>
    </source>
</evidence>
<reference evidence="2" key="1">
    <citation type="journal article" date="2023" name="Access Microbiol">
        <title>De-novo genome assembly for Akanthomyces muscarius, a biocontrol agent of insect agricultural pests.</title>
        <authorList>
            <person name="Erdos Z."/>
            <person name="Studholme D.J."/>
            <person name="Raymond B."/>
            <person name="Sharma M."/>
        </authorList>
    </citation>
    <scope>NUCLEOTIDE SEQUENCE</scope>
    <source>
        <strain evidence="2">Ve6</strain>
    </source>
</reference>
<sequence>MQYASGTFEFRGNEAKQQRAPNALRLERDNRPLSHPITSRSDGENAPENLPLLADSCSRPATTARTGSGRGKQDREAARHGGPTAQRGVVALEQ</sequence>
<dbReference type="Proteomes" id="UP001144673">
    <property type="component" value="Chromosome 3"/>
</dbReference>
<dbReference type="AlphaFoldDB" id="A0A9W8Q7C7"/>
<proteinExistence type="predicted"/>
<comment type="caution">
    <text evidence="2">The sequence shown here is derived from an EMBL/GenBank/DDBJ whole genome shotgun (WGS) entry which is preliminary data.</text>
</comment>
<evidence type="ECO:0000256" key="1">
    <source>
        <dbReference type="SAM" id="MobiDB-lite"/>
    </source>
</evidence>
<dbReference type="EMBL" id="JAJHUN010000010">
    <property type="protein sequence ID" value="KAJ4147754.1"/>
    <property type="molecule type" value="Genomic_DNA"/>
</dbReference>
<keyword evidence="3" id="KW-1185">Reference proteome</keyword>
<protein>
    <submittedName>
        <fullName evidence="2">Uncharacterized protein</fullName>
    </submittedName>
</protein>
<organism evidence="2 3">
    <name type="scientific">Akanthomyces muscarius</name>
    <name type="common">Entomopathogenic fungus</name>
    <name type="synonym">Lecanicillium muscarium</name>
    <dbReference type="NCBI Taxonomy" id="2231603"/>
    <lineage>
        <taxon>Eukaryota</taxon>
        <taxon>Fungi</taxon>
        <taxon>Dikarya</taxon>
        <taxon>Ascomycota</taxon>
        <taxon>Pezizomycotina</taxon>
        <taxon>Sordariomycetes</taxon>
        <taxon>Hypocreomycetidae</taxon>
        <taxon>Hypocreales</taxon>
        <taxon>Cordycipitaceae</taxon>
        <taxon>Akanthomyces</taxon>
    </lineage>
</organism>
<accession>A0A9W8Q7C7</accession>